<evidence type="ECO:0000313" key="5">
    <source>
        <dbReference type="Ensembl" id="ENSLCNP00005020771.1"/>
    </source>
</evidence>
<dbReference type="InterPro" id="IPR050630">
    <property type="entry name" value="WD_repeat_EMAP"/>
</dbReference>
<dbReference type="InterPro" id="IPR036322">
    <property type="entry name" value="WD40_repeat_dom_sf"/>
</dbReference>
<reference evidence="5" key="2">
    <citation type="submission" date="2025-09" db="UniProtKB">
        <authorList>
            <consortium name="Ensembl"/>
        </authorList>
    </citation>
    <scope>IDENTIFICATION</scope>
</reference>
<evidence type="ECO:0000256" key="1">
    <source>
        <dbReference type="ARBA" id="ARBA00004496"/>
    </source>
</evidence>
<dbReference type="AlphaFoldDB" id="A0A667IBL0"/>
<evidence type="ECO:0000313" key="6">
    <source>
        <dbReference type="Proteomes" id="UP000472241"/>
    </source>
</evidence>
<keyword evidence="6" id="KW-1185">Reference proteome</keyword>
<comment type="subcellular location">
    <subcellularLocation>
        <location evidence="1">Cytoplasm</location>
    </subcellularLocation>
</comment>
<protein>
    <recommendedName>
        <fullName evidence="7">Cilia and flagella associated protein 52</fullName>
    </recommendedName>
</protein>
<keyword evidence="3" id="KW-0853">WD repeat</keyword>
<dbReference type="PANTHER" id="PTHR13720">
    <property type="entry name" value="WD-40 REPEAT PROTEIN"/>
    <property type="match status" value="1"/>
</dbReference>
<dbReference type="Gene3D" id="2.130.10.10">
    <property type="entry name" value="YVTN repeat-like/Quinoprotein amine dehydrogenase"/>
    <property type="match status" value="1"/>
</dbReference>
<dbReference type="GO" id="GO:0005737">
    <property type="term" value="C:cytoplasm"/>
    <property type="evidence" value="ECO:0007669"/>
    <property type="project" value="UniProtKB-SubCell"/>
</dbReference>
<evidence type="ECO:0008006" key="7">
    <source>
        <dbReference type="Google" id="ProtNLM"/>
    </source>
</evidence>
<evidence type="ECO:0000256" key="2">
    <source>
        <dbReference type="ARBA" id="ARBA00022490"/>
    </source>
</evidence>
<dbReference type="Proteomes" id="UP000472241">
    <property type="component" value="Unplaced"/>
</dbReference>
<evidence type="ECO:0000256" key="3">
    <source>
        <dbReference type="ARBA" id="ARBA00022574"/>
    </source>
</evidence>
<organism evidence="5 6">
    <name type="scientific">Lynx canadensis</name>
    <name type="common">Canada lynx</name>
    <name type="synonym">Felis canadensis</name>
    <dbReference type="NCBI Taxonomy" id="61383"/>
    <lineage>
        <taxon>Eukaryota</taxon>
        <taxon>Metazoa</taxon>
        <taxon>Chordata</taxon>
        <taxon>Craniata</taxon>
        <taxon>Vertebrata</taxon>
        <taxon>Euteleostomi</taxon>
        <taxon>Mammalia</taxon>
        <taxon>Eutheria</taxon>
        <taxon>Laurasiatheria</taxon>
        <taxon>Carnivora</taxon>
        <taxon>Feliformia</taxon>
        <taxon>Felidae</taxon>
        <taxon>Felinae</taxon>
        <taxon>Lynx</taxon>
    </lineage>
</organism>
<reference evidence="5" key="1">
    <citation type="submission" date="2025-08" db="UniProtKB">
        <authorList>
            <consortium name="Ensembl"/>
        </authorList>
    </citation>
    <scope>IDENTIFICATION</scope>
</reference>
<dbReference type="Ensembl" id="ENSLCNT00005023240.1">
    <property type="protein sequence ID" value="ENSLCNP00005020771.1"/>
    <property type="gene ID" value="ENSLCNG00005013571.1"/>
</dbReference>
<dbReference type="InterPro" id="IPR015943">
    <property type="entry name" value="WD40/YVTN_repeat-like_dom_sf"/>
</dbReference>
<dbReference type="SUPFAM" id="SSF50978">
    <property type="entry name" value="WD40 repeat-like"/>
    <property type="match status" value="1"/>
</dbReference>
<proteinExistence type="predicted"/>
<dbReference type="PANTHER" id="PTHR13720:SF14">
    <property type="entry name" value="CILIA- AND FLAGELLA-ASSOCIATED PROTEIN 52"/>
    <property type="match status" value="1"/>
</dbReference>
<sequence length="129" mass="14341">MENQIPPKAEVAEVAELELEAAIGFNGHVPTGLKCHPDQEHLIFPLGRTVLIQAINTQEQNFLHGHSNNVSCVAISKSGLYLASGQVTFMGFKISFCGIIRKGSLPGCHFTRAKSKHWPFHQMICTWYH</sequence>
<name>A0A667IBL0_LYNCA</name>
<evidence type="ECO:0000256" key="4">
    <source>
        <dbReference type="ARBA" id="ARBA00022737"/>
    </source>
</evidence>
<keyword evidence="4" id="KW-0677">Repeat</keyword>
<keyword evidence="2" id="KW-0963">Cytoplasm</keyword>
<accession>A0A667IBL0</accession>